<comment type="similarity">
    <text evidence="1">Belongs to the fantastic four family.</text>
</comment>
<evidence type="ECO:0000259" key="3">
    <source>
        <dbReference type="Pfam" id="PF11250"/>
    </source>
</evidence>
<feature type="compositionally biased region" description="Acidic residues" evidence="2">
    <location>
        <begin position="347"/>
        <end position="366"/>
    </location>
</feature>
<dbReference type="AlphaFoldDB" id="A0A835FB43"/>
<name>A0A835FB43_9POAL</name>
<evidence type="ECO:0000256" key="2">
    <source>
        <dbReference type="SAM" id="MobiDB-lite"/>
    </source>
</evidence>
<feature type="region of interest" description="Disordered" evidence="2">
    <location>
        <begin position="246"/>
        <end position="273"/>
    </location>
</feature>
<dbReference type="PANTHER" id="PTHR33155:SF3">
    <property type="entry name" value="PROTEIN FAF-LIKE, CHLOROPLASTIC"/>
    <property type="match status" value="1"/>
</dbReference>
<gene>
    <name evidence="4" type="ORF">HU200_014611</name>
</gene>
<reference evidence="4" key="1">
    <citation type="submission" date="2020-07" db="EMBL/GenBank/DDBJ databases">
        <title>Genome sequence and genetic diversity analysis of an under-domesticated orphan crop, white fonio (Digitaria exilis).</title>
        <authorList>
            <person name="Bennetzen J.L."/>
            <person name="Chen S."/>
            <person name="Ma X."/>
            <person name="Wang X."/>
            <person name="Yssel A.E.J."/>
            <person name="Chaluvadi S.R."/>
            <person name="Johnson M."/>
            <person name="Gangashetty P."/>
            <person name="Hamidou F."/>
            <person name="Sanogo M.D."/>
            <person name="Zwaenepoel A."/>
            <person name="Wallace J."/>
            <person name="Van De Peer Y."/>
            <person name="Van Deynze A."/>
        </authorList>
    </citation>
    <scope>NUCLEOTIDE SEQUENCE</scope>
    <source>
        <tissue evidence="4">Leaves</tissue>
    </source>
</reference>
<dbReference type="InterPro" id="IPR021410">
    <property type="entry name" value="FAF"/>
</dbReference>
<evidence type="ECO:0000313" key="4">
    <source>
        <dbReference type="EMBL" id="KAF8733764.1"/>
    </source>
</evidence>
<feature type="compositionally biased region" description="Acidic residues" evidence="2">
    <location>
        <begin position="467"/>
        <end position="476"/>
    </location>
</feature>
<sequence>MVEASSGGAWAPPPLALDGQSANAPFSSLSLPSPQASLQIAPELSNHTIHACNKACAVHLLLTSLYDRASSQGASERDCHFTSSLQTAKMSVAVCRGPTIVPAFEAPTWLRPVEPYKQLPEVVVDDHRPAQVDIWNAIQADVVNKAADVNKEATGKPYVHPLVRRSSSRLMSQKSLEVCTESLGNETGSGDFTSSLDMASLFDSALPAAEDSTFFWHHHDADRDHEEEEQWEETKGLAAVNYHCSSGTTRARSPRRAFPPPLPSMSRRDGPCLQMRSHRRDGRLVVEAVAVRPRGYLNARRQGGRLRLSFVECTQSGAARSSSSTITAGASEAPFFPAVEPSRNNVQEEEEEVSDVEMEEGDEEVDEEEVEVVDRGTVVEVKVSTQPQAPAAAKVHRSTLVINKFVGSTPVSVVDQQQPRCHVTDTAVEAAAACDERPTLRRVPSSTTTLAAAVAVASTETDAPAAPEEEEEDDECGGAHPSASSGGDEPKQPLLFTSRRGDRQDLLQSVRRCRQLRQKPLFILEPYCIATS</sequence>
<dbReference type="Proteomes" id="UP000636709">
    <property type="component" value="Unassembled WGS sequence"/>
</dbReference>
<evidence type="ECO:0000313" key="5">
    <source>
        <dbReference type="Proteomes" id="UP000636709"/>
    </source>
</evidence>
<keyword evidence="5" id="KW-1185">Reference proteome</keyword>
<feature type="domain" description="FAF" evidence="3">
    <location>
        <begin position="257"/>
        <end position="310"/>
    </location>
</feature>
<feature type="region of interest" description="Disordered" evidence="2">
    <location>
        <begin position="342"/>
        <end position="366"/>
    </location>
</feature>
<protein>
    <recommendedName>
        <fullName evidence="3">FAF domain-containing protein</fullName>
    </recommendedName>
</protein>
<accession>A0A835FB43</accession>
<proteinExistence type="inferred from homology"/>
<dbReference type="PANTHER" id="PTHR33155">
    <property type="entry name" value="FANTASTIC FOUR-LIKE PROTEIN (DUF3049)"/>
    <property type="match status" value="1"/>
</dbReference>
<dbReference type="Pfam" id="PF11250">
    <property type="entry name" value="FAF"/>
    <property type="match status" value="1"/>
</dbReference>
<feature type="region of interest" description="Disordered" evidence="2">
    <location>
        <begin position="458"/>
        <end position="502"/>
    </location>
</feature>
<evidence type="ECO:0000256" key="1">
    <source>
        <dbReference type="ARBA" id="ARBA00008690"/>
    </source>
</evidence>
<dbReference type="OrthoDB" id="1303570at2759"/>
<organism evidence="4 5">
    <name type="scientific">Digitaria exilis</name>
    <dbReference type="NCBI Taxonomy" id="1010633"/>
    <lineage>
        <taxon>Eukaryota</taxon>
        <taxon>Viridiplantae</taxon>
        <taxon>Streptophyta</taxon>
        <taxon>Embryophyta</taxon>
        <taxon>Tracheophyta</taxon>
        <taxon>Spermatophyta</taxon>
        <taxon>Magnoliopsida</taxon>
        <taxon>Liliopsida</taxon>
        <taxon>Poales</taxon>
        <taxon>Poaceae</taxon>
        <taxon>PACMAD clade</taxon>
        <taxon>Panicoideae</taxon>
        <taxon>Panicodae</taxon>
        <taxon>Paniceae</taxon>
        <taxon>Anthephorinae</taxon>
        <taxon>Digitaria</taxon>
    </lineage>
</organism>
<dbReference type="EMBL" id="JACEFO010001597">
    <property type="protein sequence ID" value="KAF8733764.1"/>
    <property type="molecule type" value="Genomic_DNA"/>
</dbReference>
<comment type="caution">
    <text evidence="4">The sequence shown here is derived from an EMBL/GenBank/DDBJ whole genome shotgun (WGS) entry which is preliminary data.</text>
</comment>
<dbReference type="InterPro" id="IPR046431">
    <property type="entry name" value="FAF_dom"/>
</dbReference>